<dbReference type="PANTHER" id="PTHR30168">
    <property type="entry name" value="PUTATIVE MEMBRANE PROTEIN YPFJ"/>
    <property type="match status" value="1"/>
</dbReference>
<evidence type="ECO:0000256" key="2">
    <source>
        <dbReference type="ARBA" id="ARBA00022692"/>
    </source>
</evidence>
<evidence type="ECO:0000256" key="3">
    <source>
        <dbReference type="ARBA" id="ARBA00022989"/>
    </source>
</evidence>
<reference evidence="7 8" key="1">
    <citation type="submission" date="2019-09" db="EMBL/GenBank/DDBJ databases">
        <title>YIM 132180 draft genome.</title>
        <authorList>
            <person name="Zhang K."/>
        </authorList>
    </citation>
    <scope>NUCLEOTIDE SEQUENCE [LARGE SCALE GENOMIC DNA]</scope>
    <source>
        <strain evidence="7 8">YIM 132180</strain>
    </source>
</reference>
<dbReference type="RefSeq" id="WP_150969346.1">
    <property type="nucleotide sequence ID" value="NZ_VZDO01000005.1"/>
</dbReference>
<organism evidence="7 8">
    <name type="scientific">Plantimonas leprariae</name>
    <dbReference type="NCBI Taxonomy" id="2615207"/>
    <lineage>
        <taxon>Bacteria</taxon>
        <taxon>Pseudomonadati</taxon>
        <taxon>Pseudomonadota</taxon>
        <taxon>Alphaproteobacteria</taxon>
        <taxon>Hyphomicrobiales</taxon>
        <taxon>Aurantimonadaceae</taxon>
        <taxon>Plantimonas</taxon>
    </lineage>
</organism>
<feature type="compositionally biased region" description="Gly residues" evidence="5">
    <location>
        <begin position="17"/>
        <end position="28"/>
    </location>
</feature>
<feature type="region of interest" description="Disordered" evidence="5">
    <location>
        <begin position="1"/>
        <end position="28"/>
    </location>
</feature>
<evidence type="ECO:0000313" key="8">
    <source>
        <dbReference type="Proteomes" id="UP000432089"/>
    </source>
</evidence>
<dbReference type="PANTHER" id="PTHR30168:SF0">
    <property type="entry name" value="INNER MEMBRANE PROTEIN"/>
    <property type="match status" value="1"/>
</dbReference>
<evidence type="ECO:0000256" key="4">
    <source>
        <dbReference type="ARBA" id="ARBA00023136"/>
    </source>
</evidence>
<dbReference type="InterPro" id="IPR007343">
    <property type="entry name" value="Uncharacterised_pept_Zn_put"/>
</dbReference>
<dbReference type="GO" id="GO:0016020">
    <property type="term" value="C:membrane"/>
    <property type="evidence" value="ECO:0007669"/>
    <property type="project" value="UniProtKB-SubCell"/>
</dbReference>
<comment type="subcellular location">
    <subcellularLocation>
        <location evidence="1">Membrane</location>
        <topology evidence="1">Single-pass membrane protein</topology>
    </subcellularLocation>
</comment>
<dbReference type="AlphaFoldDB" id="A0A7V7PQ46"/>
<evidence type="ECO:0000256" key="6">
    <source>
        <dbReference type="SAM" id="Phobius"/>
    </source>
</evidence>
<keyword evidence="4 6" id="KW-0472">Membrane</keyword>
<protein>
    <recommendedName>
        <fullName evidence="9">Flagellar biosynthesis protein FlgM</fullName>
    </recommendedName>
</protein>
<comment type="caution">
    <text evidence="7">The sequence shown here is derived from an EMBL/GenBank/DDBJ whole genome shotgun (WGS) entry which is preliminary data.</text>
</comment>
<gene>
    <name evidence="7" type="ORF">F6X38_08835</name>
</gene>
<feature type="region of interest" description="Disordered" evidence="5">
    <location>
        <begin position="72"/>
        <end position="94"/>
    </location>
</feature>
<evidence type="ECO:0000256" key="5">
    <source>
        <dbReference type="SAM" id="MobiDB-lite"/>
    </source>
</evidence>
<keyword evidence="2 6" id="KW-0812">Transmembrane</keyword>
<keyword evidence="3 6" id="KW-1133">Transmembrane helix</keyword>
<feature type="compositionally biased region" description="Polar residues" evidence="5">
    <location>
        <begin position="72"/>
        <end position="84"/>
    </location>
</feature>
<accession>A0A7V7PQ46</accession>
<keyword evidence="8" id="KW-1185">Reference proteome</keyword>
<evidence type="ECO:0000256" key="1">
    <source>
        <dbReference type="ARBA" id="ARBA00004167"/>
    </source>
</evidence>
<name>A0A7V7PQ46_9HYPH</name>
<evidence type="ECO:0000313" key="7">
    <source>
        <dbReference type="EMBL" id="KAB0680273.1"/>
    </source>
</evidence>
<feature type="transmembrane region" description="Helical" evidence="6">
    <location>
        <begin position="32"/>
        <end position="53"/>
    </location>
</feature>
<sequence length="305" mass="32618">MRWEGRRQSDNIEDVRGSGGGMPGGGGMRIPIRAGGGGGIGIIIIALVLWLGFGINPLQFLDMLNGGGGGYEQTQNQTTANNGSSGPGVQGTPDKTDDFVATVLADTEDVWTKRFQDMGQQYKKPVLVLFDGQVNSACGFAQSATGPFYCPRDSKLYIDTSFFRQLAGQLNSPGDFAQAYVVAHEVGHHVQNLMGTLPKTDQAKQQAGSEAEANAISVRVELQADCYAGIWAHDDKSAGFVEEGDIDEALNAANQIGDDTLQKESRGQVVPDSFTHGTSEQRVSWFRKGFDTGDVKACDTFGGRI</sequence>
<dbReference type="Pfam" id="PF04228">
    <property type="entry name" value="Zn_peptidase"/>
    <property type="match status" value="1"/>
</dbReference>
<feature type="compositionally biased region" description="Basic and acidic residues" evidence="5">
    <location>
        <begin position="1"/>
        <end position="16"/>
    </location>
</feature>
<proteinExistence type="predicted"/>
<dbReference type="Proteomes" id="UP000432089">
    <property type="component" value="Unassembled WGS sequence"/>
</dbReference>
<dbReference type="EMBL" id="VZDO01000005">
    <property type="protein sequence ID" value="KAB0680273.1"/>
    <property type="molecule type" value="Genomic_DNA"/>
</dbReference>
<evidence type="ECO:0008006" key="9">
    <source>
        <dbReference type="Google" id="ProtNLM"/>
    </source>
</evidence>